<evidence type="ECO:0000313" key="2">
    <source>
        <dbReference type="Proteomes" id="UP000300142"/>
    </source>
</evidence>
<gene>
    <name evidence="1" type="ORF">SR1949_38580</name>
</gene>
<sequence length="41" mass="4255">MHQPEAALIAAALAGAVLGFLGYNVNTAPIFRVIEDLNCIG</sequence>
<proteinExistence type="predicted"/>
<protein>
    <submittedName>
        <fullName evidence="1">Uncharacterized protein</fullName>
    </submittedName>
</protein>
<name>A0A480A1K0_9CYAN</name>
<accession>A0A480A1K0</accession>
<keyword evidence="2" id="KW-1185">Reference proteome</keyword>
<dbReference type="EMBL" id="BJCE01000168">
    <property type="protein sequence ID" value="GCL38739.1"/>
    <property type="molecule type" value="Genomic_DNA"/>
</dbReference>
<dbReference type="AlphaFoldDB" id="A0A480A1K0"/>
<dbReference type="Proteomes" id="UP000300142">
    <property type="component" value="Unassembled WGS sequence"/>
</dbReference>
<evidence type="ECO:0000313" key="1">
    <source>
        <dbReference type="EMBL" id="GCL38739.1"/>
    </source>
</evidence>
<comment type="caution">
    <text evidence="1">The sequence shown here is derived from an EMBL/GenBank/DDBJ whole genome shotgun (WGS) entry which is preliminary data.</text>
</comment>
<reference evidence="2" key="1">
    <citation type="submission" date="2019-02" db="EMBL/GenBank/DDBJ databases">
        <title>Draft genome sequence of Sphaerospermopsis reniformis NIES-1949.</title>
        <authorList>
            <person name="Yamaguchi H."/>
            <person name="Suzuki S."/>
            <person name="Kawachi M."/>
        </authorList>
    </citation>
    <scope>NUCLEOTIDE SEQUENCE [LARGE SCALE GENOMIC DNA]</scope>
    <source>
        <strain evidence="2">NIES-1949</strain>
    </source>
</reference>
<organism evidence="1 2">
    <name type="scientific">Sphaerospermopsis reniformis</name>
    <dbReference type="NCBI Taxonomy" id="531300"/>
    <lineage>
        <taxon>Bacteria</taxon>
        <taxon>Bacillati</taxon>
        <taxon>Cyanobacteriota</taxon>
        <taxon>Cyanophyceae</taxon>
        <taxon>Nostocales</taxon>
        <taxon>Aphanizomenonaceae</taxon>
        <taxon>Sphaerospermopsis</taxon>
    </lineage>
</organism>